<accession>A0A0G2FJN1</accession>
<keyword evidence="2" id="KW-1185">Reference proteome</keyword>
<reference evidence="1 2" key="2">
    <citation type="submission" date="2015-05" db="EMBL/GenBank/DDBJ databases">
        <authorList>
            <person name="Morales-Cruz A."/>
            <person name="Amrine K.C."/>
            <person name="Cantu D."/>
        </authorList>
    </citation>
    <scope>NUCLEOTIDE SEQUENCE [LARGE SCALE GENOMIC DNA]</scope>
    <source>
        <strain evidence="1">DA912</strain>
    </source>
</reference>
<reference evidence="1 2" key="1">
    <citation type="submission" date="2015-05" db="EMBL/GenBank/DDBJ databases">
        <title>Distinctive expansion of gene families associated with plant cell wall degradation and secondary metabolism in the genomes of grapevine trunk pathogens.</title>
        <authorList>
            <person name="Lawrence D.P."/>
            <person name="Travadon R."/>
            <person name="Rolshausen P.E."/>
            <person name="Baumgartner K."/>
        </authorList>
    </citation>
    <scope>NUCLEOTIDE SEQUENCE [LARGE SCALE GENOMIC DNA]</scope>
    <source>
        <strain evidence="1">DA912</strain>
    </source>
</reference>
<proteinExistence type="predicted"/>
<keyword evidence="1" id="KW-0560">Oxidoreductase</keyword>
<dbReference type="GO" id="GO:0051213">
    <property type="term" value="F:dioxygenase activity"/>
    <property type="evidence" value="ECO:0007669"/>
    <property type="project" value="UniProtKB-KW"/>
</dbReference>
<protein>
    <submittedName>
        <fullName evidence="1">Putative intradiol ring-cleavage dioxygenase-like protein</fullName>
    </submittedName>
</protein>
<sequence length="147" mass="16180">MRYTAIIAGAVTAGVVSAHGNLDQEIAVRRAMLQHTSRNLEHCAAKVKTRGLENRAIKRRADKRDELIKKRNIKARDLRTVLATNHNATDTGFTLNIPEADIFASYTSCILTAEGEGGPYYVAGEYVREDLVDDQEAPSTTTSRSSM</sequence>
<evidence type="ECO:0000313" key="1">
    <source>
        <dbReference type="EMBL" id="KKY34269.1"/>
    </source>
</evidence>
<dbReference type="OrthoDB" id="121380at2759"/>
<evidence type="ECO:0000313" key="2">
    <source>
        <dbReference type="Proteomes" id="UP000034680"/>
    </source>
</evidence>
<dbReference type="PANTHER" id="PTHR34315:SF1">
    <property type="entry name" value="INTRADIOL RING-CLEAVAGE DIOXYGENASES DOMAIN-CONTAINING PROTEIN-RELATED"/>
    <property type="match status" value="1"/>
</dbReference>
<organism evidence="1 2">
    <name type="scientific">Diaporthe ampelina</name>
    <dbReference type="NCBI Taxonomy" id="1214573"/>
    <lineage>
        <taxon>Eukaryota</taxon>
        <taxon>Fungi</taxon>
        <taxon>Dikarya</taxon>
        <taxon>Ascomycota</taxon>
        <taxon>Pezizomycotina</taxon>
        <taxon>Sordariomycetes</taxon>
        <taxon>Sordariomycetidae</taxon>
        <taxon>Diaporthales</taxon>
        <taxon>Diaporthaceae</taxon>
        <taxon>Diaporthe</taxon>
    </lineage>
</organism>
<comment type="caution">
    <text evidence="1">The sequence shown here is derived from an EMBL/GenBank/DDBJ whole genome shotgun (WGS) entry which is preliminary data.</text>
</comment>
<dbReference type="Proteomes" id="UP000034680">
    <property type="component" value="Unassembled WGS sequence"/>
</dbReference>
<dbReference type="EMBL" id="LCUC01000210">
    <property type="protein sequence ID" value="KKY34269.1"/>
    <property type="molecule type" value="Genomic_DNA"/>
</dbReference>
<dbReference type="PANTHER" id="PTHR34315">
    <property type="match status" value="1"/>
</dbReference>
<gene>
    <name evidence="1" type="ORF">UCDDA912_g05758</name>
</gene>
<dbReference type="AlphaFoldDB" id="A0A0G2FJN1"/>
<name>A0A0G2FJN1_9PEZI</name>
<keyword evidence="1" id="KW-0223">Dioxygenase</keyword>